<evidence type="ECO:0000259" key="3">
    <source>
        <dbReference type="PROSITE" id="PS50132"/>
    </source>
</evidence>
<evidence type="ECO:0000313" key="4">
    <source>
        <dbReference type="EMBL" id="RKP09524.1"/>
    </source>
</evidence>
<dbReference type="Pfam" id="PF00615">
    <property type="entry name" value="RGS"/>
    <property type="match status" value="1"/>
</dbReference>
<dbReference type="InterPro" id="IPR016137">
    <property type="entry name" value="RGS"/>
</dbReference>
<feature type="transmembrane region" description="Helical" evidence="2">
    <location>
        <begin position="39"/>
        <end position="58"/>
    </location>
</feature>
<sequence length="670" mass="75214">MKFNILYCVVAGCWLLLALLSTLCFALLRRDPALQHRSIPLTTLGVTATTVLTVFYLIQNARNGWLPCWVSLYVEYIFWPLWWMSLAGKYWRLLFLHRRTRVKLLAAMASFQQKSATALGTPILRRLSSVSFGLSSVRRQAPSNTQNHGEQLQAPFCASNGPGGNGPTASMRTHSWSTFGEGSQQSTSASHWGVSSSEHLLLRPATANTPMSFSLQVESRGGAMLADGDTGSVANSYRSSQTSSRGLLRPSISLQHIKEQPSMPGARRVSGSSTNTHTRKPSTIGSCTFSTTNIPSTAYLSPEVESPPGTGDSLYSAPGLSPRLSPRRSMMAMYLQKSPLVAQNVDGVFEVLDRDFCYRHRSWMSTRWIISIISVLIAVHLAIATCMYIVSDTELRNTRDTLKCHSSFVFYPMYTITLVYSLIALPIFMLVLRRCVDAYGIFAELNGVSLLGAACMVTYTVASSVPAVGETLSYLSPLGNWLSAYLVGAHLITVVAPAAAIWFFARVAPERTSEAAFSRLLHQPKDFEHFCQFAVNEFSVENPLFYDRCRRIYEEADGRRAQQQQQQQQQRQGSRHSTTPSTLLCSPQTRQELYNIYRAFLQPDAPFEVNISYAVRRRIEERAERDDWTADMFEEARWEVWQLMYQHTYARYVRQHDVSARSAKSNTQHP</sequence>
<feature type="transmembrane region" description="Helical" evidence="2">
    <location>
        <begin position="439"/>
        <end position="462"/>
    </location>
</feature>
<dbReference type="InterPro" id="IPR044926">
    <property type="entry name" value="RGS_subdomain_2"/>
</dbReference>
<feature type="transmembrane region" description="Helical" evidence="2">
    <location>
        <begin position="6"/>
        <end position="27"/>
    </location>
</feature>
<evidence type="ECO:0000256" key="2">
    <source>
        <dbReference type="SAM" id="Phobius"/>
    </source>
</evidence>
<dbReference type="InterPro" id="IPR036305">
    <property type="entry name" value="RGS_sf"/>
</dbReference>
<feature type="compositionally biased region" description="Low complexity" evidence="1">
    <location>
        <begin position="561"/>
        <end position="572"/>
    </location>
</feature>
<proteinExistence type="predicted"/>
<dbReference type="SMART" id="SM00315">
    <property type="entry name" value="RGS"/>
    <property type="match status" value="1"/>
</dbReference>
<feature type="compositionally biased region" description="Polar residues" evidence="1">
    <location>
        <begin position="270"/>
        <end position="287"/>
    </location>
</feature>
<feature type="transmembrane region" description="Helical" evidence="2">
    <location>
        <begin position="70"/>
        <end position="91"/>
    </location>
</feature>
<gene>
    <name evidence="4" type="ORF">THASP1DRAFT_22642</name>
</gene>
<dbReference type="Gene3D" id="1.10.167.10">
    <property type="entry name" value="Regulator of G-protein Signalling 4, domain 2"/>
    <property type="match status" value="1"/>
</dbReference>
<evidence type="ECO:0000313" key="5">
    <source>
        <dbReference type="Proteomes" id="UP000271241"/>
    </source>
</evidence>
<dbReference type="PANTHER" id="PTHR10845:SF192">
    <property type="entry name" value="DOUBLE HIT, ISOFORM B"/>
    <property type="match status" value="1"/>
</dbReference>
<dbReference type="EMBL" id="KZ992507">
    <property type="protein sequence ID" value="RKP09524.1"/>
    <property type="molecule type" value="Genomic_DNA"/>
</dbReference>
<keyword evidence="2" id="KW-0812">Transmembrane</keyword>
<protein>
    <recommendedName>
        <fullName evidence="3">RGS domain-containing protein</fullName>
    </recommendedName>
</protein>
<name>A0A4P9XTK8_9FUNG</name>
<feature type="region of interest" description="Disordered" evidence="1">
    <location>
        <begin position="560"/>
        <end position="583"/>
    </location>
</feature>
<dbReference type="Proteomes" id="UP000271241">
    <property type="component" value="Unassembled WGS sequence"/>
</dbReference>
<accession>A0A4P9XTK8</accession>
<feature type="domain" description="RGS" evidence="3">
    <location>
        <begin position="516"/>
        <end position="654"/>
    </location>
</feature>
<keyword evidence="2" id="KW-1133">Transmembrane helix</keyword>
<feature type="transmembrane region" description="Helical" evidence="2">
    <location>
        <begin position="410"/>
        <end position="432"/>
    </location>
</feature>
<keyword evidence="5" id="KW-1185">Reference proteome</keyword>
<feature type="region of interest" description="Disordered" evidence="1">
    <location>
        <begin position="258"/>
        <end position="287"/>
    </location>
</feature>
<feature type="transmembrane region" description="Helical" evidence="2">
    <location>
        <begin position="482"/>
        <end position="505"/>
    </location>
</feature>
<dbReference type="OrthoDB" id="5591692at2759"/>
<dbReference type="PANTHER" id="PTHR10845">
    <property type="entry name" value="REGULATOR OF G PROTEIN SIGNALING"/>
    <property type="match status" value="1"/>
</dbReference>
<dbReference type="SUPFAM" id="SSF48097">
    <property type="entry name" value="Regulator of G-protein signaling, RGS"/>
    <property type="match status" value="1"/>
</dbReference>
<reference evidence="5" key="1">
    <citation type="journal article" date="2018" name="Nat. Microbiol.">
        <title>Leveraging single-cell genomics to expand the fungal tree of life.</title>
        <authorList>
            <person name="Ahrendt S.R."/>
            <person name="Quandt C.A."/>
            <person name="Ciobanu D."/>
            <person name="Clum A."/>
            <person name="Salamov A."/>
            <person name="Andreopoulos B."/>
            <person name="Cheng J.F."/>
            <person name="Woyke T."/>
            <person name="Pelin A."/>
            <person name="Henrissat B."/>
            <person name="Reynolds N.K."/>
            <person name="Benny G.L."/>
            <person name="Smith M.E."/>
            <person name="James T.Y."/>
            <person name="Grigoriev I.V."/>
        </authorList>
    </citation>
    <scope>NUCLEOTIDE SEQUENCE [LARGE SCALE GENOMIC DNA]</scope>
    <source>
        <strain evidence="5">RSA 1356</strain>
    </source>
</reference>
<dbReference type="STRING" id="78915.A0A4P9XTK8"/>
<evidence type="ECO:0000256" key="1">
    <source>
        <dbReference type="SAM" id="MobiDB-lite"/>
    </source>
</evidence>
<dbReference type="AlphaFoldDB" id="A0A4P9XTK8"/>
<feature type="transmembrane region" description="Helical" evidence="2">
    <location>
        <begin position="368"/>
        <end position="390"/>
    </location>
</feature>
<keyword evidence="2" id="KW-0472">Membrane</keyword>
<dbReference type="PROSITE" id="PS50132">
    <property type="entry name" value="RGS"/>
    <property type="match status" value="1"/>
</dbReference>
<organism evidence="4 5">
    <name type="scientific">Thamnocephalis sphaerospora</name>
    <dbReference type="NCBI Taxonomy" id="78915"/>
    <lineage>
        <taxon>Eukaryota</taxon>
        <taxon>Fungi</taxon>
        <taxon>Fungi incertae sedis</taxon>
        <taxon>Zoopagomycota</taxon>
        <taxon>Zoopagomycotina</taxon>
        <taxon>Zoopagomycetes</taxon>
        <taxon>Zoopagales</taxon>
        <taxon>Sigmoideomycetaceae</taxon>
        <taxon>Thamnocephalis</taxon>
    </lineage>
</organism>